<dbReference type="AlphaFoldDB" id="A0A8J3YTK9"/>
<name>A0A8J3YTK9_9ACTN</name>
<keyword evidence="2" id="KW-0812">Transmembrane</keyword>
<evidence type="ECO:0000313" key="4">
    <source>
        <dbReference type="Proteomes" id="UP000619260"/>
    </source>
</evidence>
<proteinExistence type="predicted"/>
<organism evidence="3 4">
    <name type="scientific">Virgisporangium aliadipatigenens</name>
    <dbReference type="NCBI Taxonomy" id="741659"/>
    <lineage>
        <taxon>Bacteria</taxon>
        <taxon>Bacillati</taxon>
        <taxon>Actinomycetota</taxon>
        <taxon>Actinomycetes</taxon>
        <taxon>Micromonosporales</taxon>
        <taxon>Micromonosporaceae</taxon>
        <taxon>Virgisporangium</taxon>
    </lineage>
</organism>
<feature type="compositionally biased region" description="Pro residues" evidence="1">
    <location>
        <begin position="244"/>
        <end position="257"/>
    </location>
</feature>
<keyword evidence="4" id="KW-1185">Reference proteome</keyword>
<feature type="region of interest" description="Disordered" evidence="1">
    <location>
        <begin position="227"/>
        <end position="277"/>
    </location>
</feature>
<dbReference type="Proteomes" id="UP000619260">
    <property type="component" value="Unassembled WGS sequence"/>
</dbReference>
<evidence type="ECO:0000256" key="2">
    <source>
        <dbReference type="SAM" id="Phobius"/>
    </source>
</evidence>
<comment type="caution">
    <text evidence="3">The sequence shown here is derived from an EMBL/GenBank/DDBJ whole genome shotgun (WGS) entry which is preliminary data.</text>
</comment>
<evidence type="ECO:0000313" key="3">
    <source>
        <dbReference type="EMBL" id="GIJ50227.1"/>
    </source>
</evidence>
<keyword evidence="2" id="KW-1133">Transmembrane helix</keyword>
<accession>A0A8J3YTK9</accession>
<feature type="transmembrane region" description="Helical" evidence="2">
    <location>
        <begin position="40"/>
        <end position="59"/>
    </location>
</feature>
<reference evidence="3" key="1">
    <citation type="submission" date="2021-01" db="EMBL/GenBank/DDBJ databases">
        <title>Whole genome shotgun sequence of Virgisporangium aliadipatigenens NBRC 105644.</title>
        <authorList>
            <person name="Komaki H."/>
            <person name="Tamura T."/>
        </authorList>
    </citation>
    <scope>NUCLEOTIDE SEQUENCE</scope>
    <source>
        <strain evidence="3">NBRC 105644</strain>
    </source>
</reference>
<evidence type="ECO:0000256" key="1">
    <source>
        <dbReference type="SAM" id="MobiDB-lite"/>
    </source>
</evidence>
<dbReference type="EMBL" id="BOPF01000034">
    <property type="protein sequence ID" value="GIJ50227.1"/>
    <property type="molecule type" value="Genomic_DNA"/>
</dbReference>
<gene>
    <name evidence="3" type="ORF">Val02_71130</name>
</gene>
<keyword evidence="2" id="KW-0472">Membrane</keyword>
<protein>
    <submittedName>
        <fullName evidence="3">Uncharacterized protein</fullName>
    </submittedName>
</protein>
<sequence>MYTVDDLRQQLVEETEGLAPRVTFARVKARAGRRRWRGPLTVAVAALAPALAVGTLVAMQPGAPRPAPGPTPSPTAHPFVGPALVTGLTVGDEELLLFHRAPDPNIRIDGESRAELRGALSDPSHERFRELRPVLVILPGSLTPRVVELPDGRGGVIDYGVVGVADARVEVAVDGRTVIANTARVPGVPDVTVFWISRDGPLAEPTGVPSGPASTAVLFTARDASGAVVGSTDQRQRGDGIQASPPPYPPDGEPDPGPAISVSPGTPTFRPPTVSPS</sequence>